<gene>
    <name evidence="2" type="ORF">FA14DRAFT_171597</name>
</gene>
<reference evidence="2 3" key="1">
    <citation type="journal article" date="2018" name="Mol. Biol. Evol.">
        <title>Broad Genomic Sampling Reveals a Smut Pathogenic Ancestry of the Fungal Clade Ustilaginomycotina.</title>
        <authorList>
            <person name="Kijpornyongpan T."/>
            <person name="Mondo S.J."/>
            <person name="Barry K."/>
            <person name="Sandor L."/>
            <person name="Lee J."/>
            <person name="Lipzen A."/>
            <person name="Pangilinan J."/>
            <person name="LaButti K."/>
            <person name="Hainaut M."/>
            <person name="Henrissat B."/>
            <person name="Grigoriev I.V."/>
            <person name="Spatafora J.W."/>
            <person name="Aime M.C."/>
        </authorList>
    </citation>
    <scope>NUCLEOTIDE SEQUENCE [LARGE SCALE GENOMIC DNA]</scope>
    <source>
        <strain evidence="2 3">MCA 3882</strain>
    </source>
</reference>
<dbReference type="InParanoid" id="A0A316VFU6"/>
<dbReference type="RefSeq" id="XP_025355173.1">
    <property type="nucleotide sequence ID" value="XM_025500339.1"/>
</dbReference>
<dbReference type="GeneID" id="37022120"/>
<dbReference type="STRING" id="1280837.A0A316VFU6"/>
<feature type="signal peptide" evidence="1">
    <location>
        <begin position="1"/>
        <end position="19"/>
    </location>
</feature>
<name>A0A316VFU6_9BASI</name>
<evidence type="ECO:0000313" key="3">
    <source>
        <dbReference type="Proteomes" id="UP000245771"/>
    </source>
</evidence>
<sequence>MRFQFILTTVLATATIASAQGLGGVISSAVSGAASVGGDITSGAAGAASTVTSGAGGIATTVTSGAGGVATTIASGGSSIVSNASSGAEGGVSNASSQLSTTAASSHDNGAAGSLSHFNSNGNIFTFAGLTVAGLAGAGAVLL</sequence>
<dbReference type="Proteomes" id="UP000245771">
    <property type="component" value="Unassembled WGS sequence"/>
</dbReference>
<feature type="chain" id="PRO_5016281778" evidence="1">
    <location>
        <begin position="20"/>
        <end position="143"/>
    </location>
</feature>
<dbReference type="EMBL" id="KZ819603">
    <property type="protein sequence ID" value="PWN34871.1"/>
    <property type="molecule type" value="Genomic_DNA"/>
</dbReference>
<evidence type="ECO:0000256" key="1">
    <source>
        <dbReference type="SAM" id="SignalP"/>
    </source>
</evidence>
<organism evidence="2 3">
    <name type="scientific">Meira miltonrushii</name>
    <dbReference type="NCBI Taxonomy" id="1280837"/>
    <lineage>
        <taxon>Eukaryota</taxon>
        <taxon>Fungi</taxon>
        <taxon>Dikarya</taxon>
        <taxon>Basidiomycota</taxon>
        <taxon>Ustilaginomycotina</taxon>
        <taxon>Exobasidiomycetes</taxon>
        <taxon>Exobasidiales</taxon>
        <taxon>Brachybasidiaceae</taxon>
        <taxon>Meira</taxon>
    </lineage>
</organism>
<proteinExistence type="predicted"/>
<keyword evidence="3" id="KW-1185">Reference proteome</keyword>
<protein>
    <submittedName>
        <fullName evidence="2">Uncharacterized protein</fullName>
    </submittedName>
</protein>
<evidence type="ECO:0000313" key="2">
    <source>
        <dbReference type="EMBL" id="PWN34871.1"/>
    </source>
</evidence>
<accession>A0A316VFU6</accession>
<keyword evidence="1" id="KW-0732">Signal</keyword>
<dbReference type="AlphaFoldDB" id="A0A316VFU6"/>